<keyword evidence="10 13" id="KW-0067">ATP-binding</keyword>
<comment type="caution">
    <text evidence="15">The sequence shown here is derived from an EMBL/GenBank/DDBJ whole genome shotgun (WGS) entry which is preliminary data.</text>
</comment>
<feature type="binding site" evidence="14">
    <location>
        <position position="135"/>
    </location>
    <ligand>
        <name>L-threonine</name>
        <dbReference type="ChEBI" id="CHEBI:57926"/>
    </ligand>
</feature>
<accession>A0A0W0TWZ1</accession>
<dbReference type="PATRIC" id="fig|45065.4.peg.1140"/>
<evidence type="ECO:0000256" key="5">
    <source>
        <dbReference type="ARBA" id="ARBA00022490"/>
    </source>
</evidence>
<keyword evidence="5 13" id="KW-0963">Cytoplasm</keyword>
<dbReference type="GO" id="GO:0061710">
    <property type="term" value="F:L-threonylcarbamoyladenylate synthase"/>
    <property type="evidence" value="ECO:0007669"/>
    <property type="project" value="UniProtKB-EC"/>
</dbReference>
<evidence type="ECO:0000313" key="16">
    <source>
        <dbReference type="Proteomes" id="UP000054785"/>
    </source>
</evidence>
<gene>
    <name evidence="15" type="ORF">Lgee_1066</name>
</gene>
<feature type="binding site" evidence="14">
    <location>
        <position position="190"/>
    </location>
    <ligand>
        <name>ATP</name>
        <dbReference type="ChEBI" id="CHEBI:30616"/>
    </ligand>
</feature>
<feature type="binding site" evidence="14">
    <location>
        <position position="115"/>
    </location>
    <ligand>
        <name>L-threonine</name>
        <dbReference type="ChEBI" id="CHEBI:57926"/>
    </ligand>
</feature>
<comment type="function">
    <text evidence="13">Required for the formation of a threonylcarbamoyl group on adenosine at position 37 (t(6)A37) in tRNAs that read codons beginning with adenine.</text>
</comment>
<evidence type="ECO:0000256" key="13">
    <source>
        <dbReference type="PIRNR" id="PIRNR004930"/>
    </source>
</evidence>
<evidence type="ECO:0000256" key="10">
    <source>
        <dbReference type="ARBA" id="ARBA00022840"/>
    </source>
</evidence>
<dbReference type="Pfam" id="PF03481">
    <property type="entry name" value="Sua5_C"/>
    <property type="match status" value="1"/>
</dbReference>
<dbReference type="SUPFAM" id="SSF55821">
    <property type="entry name" value="YrdC/RibB"/>
    <property type="match status" value="1"/>
</dbReference>
<evidence type="ECO:0000256" key="3">
    <source>
        <dbReference type="ARBA" id="ARBA00012584"/>
    </source>
</evidence>
<feature type="binding site" evidence="14">
    <location>
        <position position="27"/>
    </location>
    <ligand>
        <name>L-threonine</name>
        <dbReference type="ChEBI" id="CHEBI:57926"/>
    </ligand>
</feature>
<evidence type="ECO:0000256" key="8">
    <source>
        <dbReference type="ARBA" id="ARBA00022695"/>
    </source>
</evidence>
<dbReference type="EC" id="2.7.7.87" evidence="3 13"/>
<evidence type="ECO:0000256" key="1">
    <source>
        <dbReference type="ARBA" id="ARBA00004496"/>
    </source>
</evidence>
<evidence type="ECO:0000313" key="15">
    <source>
        <dbReference type="EMBL" id="KTD00154.1"/>
    </source>
</evidence>
<dbReference type="InterPro" id="IPR006070">
    <property type="entry name" value="Sua5-like_dom"/>
</dbReference>
<dbReference type="GO" id="GO:0008033">
    <property type="term" value="P:tRNA processing"/>
    <property type="evidence" value="ECO:0007669"/>
    <property type="project" value="UniProtKB-KW"/>
</dbReference>
<evidence type="ECO:0000256" key="11">
    <source>
        <dbReference type="ARBA" id="ARBA00029774"/>
    </source>
</evidence>
<feature type="binding site" evidence="14">
    <location>
        <position position="59"/>
    </location>
    <ligand>
        <name>ATP</name>
        <dbReference type="ChEBI" id="CHEBI:30616"/>
    </ligand>
</feature>
<feature type="binding site" evidence="14">
    <location>
        <position position="50"/>
    </location>
    <ligand>
        <name>ATP</name>
        <dbReference type="ChEBI" id="CHEBI:30616"/>
    </ligand>
</feature>
<protein>
    <recommendedName>
        <fullName evidence="4 13">Threonylcarbamoyl-AMP synthase</fullName>
        <shortName evidence="13">TC-AMP synthase</shortName>
        <ecNumber evidence="3 13">2.7.7.87</ecNumber>
    </recommendedName>
    <alternativeName>
        <fullName evidence="11 13">L-threonylcarbamoyladenylate synthase</fullName>
    </alternativeName>
</protein>
<keyword evidence="9 13" id="KW-0547">Nucleotide-binding</keyword>
<comment type="similarity">
    <text evidence="2 13">Belongs to the SUA5 family.</text>
</comment>
<evidence type="ECO:0000256" key="14">
    <source>
        <dbReference type="PIRSR" id="PIRSR004930-1"/>
    </source>
</evidence>
<evidence type="ECO:0000256" key="2">
    <source>
        <dbReference type="ARBA" id="ARBA00007663"/>
    </source>
</evidence>
<dbReference type="Pfam" id="PF01300">
    <property type="entry name" value="Sua5_yciO_yrdC"/>
    <property type="match status" value="1"/>
</dbReference>
<feature type="binding site" evidence="14">
    <location>
        <position position="175"/>
    </location>
    <ligand>
        <name>L-threonine</name>
        <dbReference type="ChEBI" id="CHEBI:57926"/>
    </ligand>
</feature>
<comment type="subcellular location">
    <subcellularLocation>
        <location evidence="1 13">Cytoplasm</location>
    </subcellularLocation>
</comment>
<comment type="catalytic activity">
    <reaction evidence="12 13">
        <text>L-threonine + hydrogencarbonate + ATP = L-threonylcarbamoyladenylate + diphosphate + H2O</text>
        <dbReference type="Rhea" id="RHEA:36407"/>
        <dbReference type="ChEBI" id="CHEBI:15377"/>
        <dbReference type="ChEBI" id="CHEBI:17544"/>
        <dbReference type="ChEBI" id="CHEBI:30616"/>
        <dbReference type="ChEBI" id="CHEBI:33019"/>
        <dbReference type="ChEBI" id="CHEBI:57926"/>
        <dbReference type="ChEBI" id="CHEBI:73682"/>
        <dbReference type="EC" id="2.7.7.87"/>
    </reaction>
</comment>
<dbReference type="InterPro" id="IPR017945">
    <property type="entry name" value="DHBP_synth_RibB-like_a/b_dom"/>
</dbReference>
<name>A0A0W0TWZ1_9GAMM</name>
<dbReference type="GO" id="GO:0003725">
    <property type="term" value="F:double-stranded RNA binding"/>
    <property type="evidence" value="ECO:0007669"/>
    <property type="project" value="UniProtKB-UniRule"/>
</dbReference>
<dbReference type="InterPro" id="IPR050156">
    <property type="entry name" value="TC-AMP_synthase_SUA5"/>
</dbReference>
<evidence type="ECO:0000256" key="7">
    <source>
        <dbReference type="ARBA" id="ARBA00022694"/>
    </source>
</evidence>
<dbReference type="PANTHER" id="PTHR17490:SF16">
    <property type="entry name" value="THREONYLCARBAMOYL-AMP SYNTHASE"/>
    <property type="match status" value="1"/>
</dbReference>
<dbReference type="GO" id="GO:0005524">
    <property type="term" value="F:ATP binding"/>
    <property type="evidence" value="ECO:0007669"/>
    <property type="project" value="UniProtKB-UniRule"/>
</dbReference>
<evidence type="ECO:0000256" key="12">
    <source>
        <dbReference type="ARBA" id="ARBA00048366"/>
    </source>
</evidence>
<dbReference type="Proteomes" id="UP000054785">
    <property type="component" value="Unassembled WGS sequence"/>
</dbReference>
<dbReference type="PROSITE" id="PS51163">
    <property type="entry name" value="YRDC"/>
    <property type="match status" value="1"/>
</dbReference>
<dbReference type="NCBIfam" id="TIGR00057">
    <property type="entry name" value="L-threonylcarbamoyladenylate synthase"/>
    <property type="match status" value="1"/>
</dbReference>
<reference evidence="15 16" key="1">
    <citation type="submission" date="2015-11" db="EMBL/GenBank/DDBJ databases">
        <title>Genomic analysis of 38 Legionella species identifies large and diverse effector repertoires.</title>
        <authorList>
            <person name="Burstein D."/>
            <person name="Amaro F."/>
            <person name="Zusman T."/>
            <person name="Lifshitz Z."/>
            <person name="Cohen O."/>
            <person name="Gilbert J.A."/>
            <person name="Pupko T."/>
            <person name="Shuman H.A."/>
            <person name="Segal G."/>
        </authorList>
    </citation>
    <scope>NUCLEOTIDE SEQUENCE [LARGE SCALE GENOMIC DNA]</scope>
    <source>
        <strain evidence="15 16">ATCC 49504</strain>
    </source>
</reference>
<dbReference type="Gene3D" id="3.90.870.10">
    <property type="entry name" value="DHBP synthase"/>
    <property type="match status" value="1"/>
</dbReference>
<dbReference type="OrthoDB" id="9814580at2"/>
<proteinExistence type="inferred from homology"/>
<evidence type="ECO:0000256" key="9">
    <source>
        <dbReference type="ARBA" id="ARBA00022741"/>
    </source>
</evidence>
<dbReference type="Gene3D" id="3.40.50.11030">
    <property type="entry name" value="Threonylcarbamoyl-AMP synthase, C-terminal domain"/>
    <property type="match status" value="1"/>
</dbReference>
<keyword evidence="16" id="KW-1185">Reference proteome</keyword>
<feature type="binding site" evidence="14">
    <location>
        <position position="221"/>
    </location>
    <ligand>
        <name>ATP</name>
        <dbReference type="ChEBI" id="CHEBI:30616"/>
    </ligand>
</feature>
<sequence length="322" mass="35564">MKRIIDDIETAVCELKNGHILGLPTETVYGLAADATNTNAVREVFTIKSRPLHHPLILHVAHKDDVYQWVEHVPDYAETLMDTHWPGPLTLVFRLKRDTALSPLVTAGQESIAIRCPGHASAREIIRRLGAPVAAPSANRFGHTSPTEAQHVLDDFPDASFYVFEGGNCSVGIESTIVNAMGAENAEILRPGIITLSSIPGVSPATTQQTPRVSGSLKQHYQPQKPLYFTAHHTLNTIFERLPSREHCALLGFSTPRTATRFLYVFAPNPEQASREFYRQLRLADRTKASFILVELPPRTAEWAGLLDRAQKAGRPVSELLG</sequence>
<dbReference type="STRING" id="45065.Lgee_1066"/>
<keyword evidence="6 13" id="KW-0808">Transferase</keyword>
<dbReference type="InterPro" id="IPR038385">
    <property type="entry name" value="Sua5/YwlC_C"/>
</dbReference>
<dbReference type="InterPro" id="IPR010923">
    <property type="entry name" value="T(6)A37_SUA5"/>
</dbReference>
<keyword evidence="7 13" id="KW-0819">tRNA processing</keyword>
<dbReference type="RefSeq" id="WP_028386939.1">
    <property type="nucleotide sequence ID" value="NZ_CAAAHN010000001.1"/>
</dbReference>
<evidence type="ECO:0000256" key="6">
    <source>
        <dbReference type="ARBA" id="ARBA00022679"/>
    </source>
</evidence>
<dbReference type="GO" id="GO:0006450">
    <property type="term" value="P:regulation of translational fidelity"/>
    <property type="evidence" value="ECO:0007669"/>
    <property type="project" value="TreeGrafter"/>
</dbReference>
<dbReference type="InterPro" id="IPR005145">
    <property type="entry name" value="Sua5_C"/>
</dbReference>
<organism evidence="15 16">
    <name type="scientific">Legionella geestiana</name>
    <dbReference type="NCBI Taxonomy" id="45065"/>
    <lineage>
        <taxon>Bacteria</taxon>
        <taxon>Pseudomonadati</taxon>
        <taxon>Pseudomonadota</taxon>
        <taxon>Gammaproteobacteria</taxon>
        <taxon>Legionellales</taxon>
        <taxon>Legionellaceae</taxon>
        <taxon>Legionella</taxon>
    </lineage>
</organism>
<dbReference type="AlphaFoldDB" id="A0A0W0TWZ1"/>
<evidence type="ECO:0000256" key="4">
    <source>
        <dbReference type="ARBA" id="ARBA00015492"/>
    </source>
</evidence>
<keyword evidence="8 13" id="KW-0548">Nucleotidyltransferase</keyword>
<feature type="binding site" evidence="14">
    <location>
        <position position="137"/>
    </location>
    <ligand>
        <name>ATP</name>
        <dbReference type="ChEBI" id="CHEBI:30616"/>
    </ligand>
</feature>
<feature type="binding site" evidence="14">
    <location>
        <position position="145"/>
    </location>
    <ligand>
        <name>ATP</name>
        <dbReference type="ChEBI" id="CHEBI:30616"/>
    </ligand>
</feature>
<dbReference type="PANTHER" id="PTHR17490">
    <property type="entry name" value="SUA5"/>
    <property type="match status" value="1"/>
</dbReference>
<dbReference type="PIRSF" id="PIRSF004930">
    <property type="entry name" value="Tln_factor_SUA5"/>
    <property type="match status" value="1"/>
</dbReference>
<dbReference type="EMBL" id="LNYC01000037">
    <property type="protein sequence ID" value="KTD00154.1"/>
    <property type="molecule type" value="Genomic_DNA"/>
</dbReference>
<dbReference type="GO" id="GO:0005737">
    <property type="term" value="C:cytoplasm"/>
    <property type="evidence" value="ECO:0007669"/>
    <property type="project" value="UniProtKB-SubCell"/>
</dbReference>
<dbReference type="GO" id="GO:0000049">
    <property type="term" value="F:tRNA binding"/>
    <property type="evidence" value="ECO:0007669"/>
    <property type="project" value="TreeGrafter"/>
</dbReference>